<keyword evidence="7" id="KW-0297">G-protein coupled receptor</keyword>
<reference evidence="14" key="1">
    <citation type="submission" date="2025-08" db="UniProtKB">
        <authorList>
            <consortium name="Ensembl"/>
        </authorList>
    </citation>
    <scope>IDENTIFICATION</scope>
</reference>
<accession>A0A8C2UKV1</accession>
<keyword evidence="6 12" id="KW-1133">Transmembrane helix</keyword>
<comment type="subcellular location">
    <subcellularLocation>
        <location evidence="1">Cell membrane</location>
        <topology evidence="1">Multi-pass membrane protein</topology>
    </subcellularLocation>
</comment>
<evidence type="ECO:0000256" key="9">
    <source>
        <dbReference type="ARBA" id="ARBA00023170"/>
    </source>
</evidence>
<evidence type="ECO:0000256" key="3">
    <source>
        <dbReference type="ARBA" id="ARBA00022606"/>
    </source>
</evidence>
<dbReference type="PRINTS" id="PR00237">
    <property type="entry name" value="GPCRRHODOPSN"/>
</dbReference>
<name>A0A8C2UKV1_CHILA</name>
<protein>
    <recommendedName>
        <fullName evidence="13">G-protein coupled receptors family 1 profile domain-containing protein</fullName>
    </recommendedName>
</protein>
<evidence type="ECO:0000256" key="8">
    <source>
        <dbReference type="ARBA" id="ARBA00023136"/>
    </source>
</evidence>
<evidence type="ECO:0000256" key="12">
    <source>
        <dbReference type="SAM" id="Phobius"/>
    </source>
</evidence>
<dbReference type="FunFam" id="1.20.1070.10:FF:000015">
    <property type="entry name" value="Olfactory receptor"/>
    <property type="match status" value="1"/>
</dbReference>
<dbReference type="PROSITE" id="PS50262">
    <property type="entry name" value="G_PROTEIN_RECEP_F1_2"/>
    <property type="match status" value="1"/>
</dbReference>
<sequence>PSGTGKCPHENSSTDSQLILASLFFLFSVIYLTSCAANATVITLVALESSLQAPMYFFLCRLAFLNVSFSTTVVPKMLFNLLVNRKVISSTFCLAQTCVTLSLEATECFLLAVMALGRYVAICYPLGHLLLMCCSVCVALAAGAWTVGFFASVVPLYIIILSLCGPSVVDYIFCELPIVPHMFCGDTALQESMMVLLPFILIIISYLRILVARMRMDSMEGRKKAFEPCTSHLAVVTLCFRTGLIRYLRPNSEGKERKVTKTPMLNPFIYSLRTREAKGALNRAMQRLKSIR</sequence>
<feature type="transmembrane region" description="Helical" evidence="12">
    <location>
        <begin position="129"/>
        <end position="148"/>
    </location>
</feature>
<feature type="transmembrane region" description="Helical" evidence="12">
    <location>
        <begin position="54"/>
        <end position="74"/>
    </location>
</feature>
<keyword evidence="15" id="KW-1185">Reference proteome</keyword>
<dbReference type="Gene3D" id="1.20.1070.10">
    <property type="entry name" value="Rhodopsin 7-helix transmembrane proteins"/>
    <property type="match status" value="1"/>
</dbReference>
<feature type="transmembrane region" description="Helical" evidence="12">
    <location>
        <begin position="194"/>
        <end position="211"/>
    </location>
</feature>
<keyword evidence="8 12" id="KW-0472">Membrane</keyword>
<feature type="domain" description="G-protein coupled receptors family 1 profile" evidence="13">
    <location>
        <begin position="37"/>
        <end position="240"/>
    </location>
</feature>
<evidence type="ECO:0000256" key="4">
    <source>
        <dbReference type="ARBA" id="ARBA00022692"/>
    </source>
</evidence>
<dbReference type="SUPFAM" id="SSF81321">
    <property type="entry name" value="Family A G protein-coupled receptor-like"/>
    <property type="match status" value="1"/>
</dbReference>
<dbReference type="Ensembl" id="ENSCLAT00000001599.1">
    <property type="protein sequence ID" value="ENSCLAP00000001556.1"/>
    <property type="gene ID" value="ENSCLAG00000001168.1"/>
</dbReference>
<keyword evidence="2" id="KW-1003">Cell membrane</keyword>
<dbReference type="GO" id="GO:0005886">
    <property type="term" value="C:plasma membrane"/>
    <property type="evidence" value="ECO:0007669"/>
    <property type="project" value="UniProtKB-SubCell"/>
</dbReference>
<dbReference type="OMA" id="KCPHENS"/>
<evidence type="ECO:0000256" key="6">
    <source>
        <dbReference type="ARBA" id="ARBA00022989"/>
    </source>
</evidence>
<dbReference type="Proteomes" id="UP000694398">
    <property type="component" value="Unassembled WGS sequence"/>
</dbReference>
<proteinExistence type="predicted"/>
<evidence type="ECO:0000256" key="2">
    <source>
        <dbReference type="ARBA" id="ARBA00022475"/>
    </source>
</evidence>
<reference evidence="14" key="2">
    <citation type="submission" date="2025-09" db="UniProtKB">
        <authorList>
            <consortium name="Ensembl"/>
        </authorList>
    </citation>
    <scope>IDENTIFICATION</scope>
</reference>
<evidence type="ECO:0000256" key="11">
    <source>
        <dbReference type="ARBA" id="ARBA00053672"/>
    </source>
</evidence>
<dbReference type="PANTHER" id="PTHR26453">
    <property type="entry name" value="OLFACTORY RECEPTOR"/>
    <property type="match status" value="1"/>
</dbReference>
<comment type="function">
    <text evidence="11">Possible taste receptor.</text>
</comment>
<evidence type="ECO:0000259" key="13">
    <source>
        <dbReference type="PROSITE" id="PS50262"/>
    </source>
</evidence>
<dbReference type="InterPro" id="IPR017452">
    <property type="entry name" value="GPCR_Rhodpsn_7TM"/>
</dbReference>
<feature type="transmembrane region" description="Helical" evidence="12">
    <location>
        <begin position="18"/>
        <end position="47"/>
    </location>
</feature>
<organism evidence="14 15">
    <name type="scientific">Chinchilla lanigera</name>
    <name type="common">Long-tailed chinchilla</name>
    <name type="synonym">Chinchilla villidera</name>
    <dbReference type="NCBI Taxonomy" id="34839"/>
    <lineage>
        <taxon>Eukaryota</taxon>
        <taxon>Metazoa</taxon>
        <taxon>Chordata</taxon>
        <taxon>Craniata</taxon>
        <taxon>Vertebrata</taxon>
        <taxon>Euteleostomi</taxon>
        <taxon>Mammalia</taxon>
        <taxon>Eutheria</taxon>
        <taxon>Euarchontoglires</taxon>
        <taxon>Glires</taxon>
        <taxon>Rodentia</taxon>
        <taxon>Hystricomorpha</taxon>
        <taxon>Chinchillidae</taxon>
        <taxon>Chinchilla</taxon>
    </lineage>
</organism>
<keyword evidence="5" id="KW-0552">Olfaction</keyword>
<dbReference type="GO" id="GO:0004984">
    <property type="term" value="F:olfactory receptor activity"/>
    <property type="evidence" value="ECO:0007669"/>
    <property type="project" value="InterPro"/>
</dbReference>
<dbReference type="InterPro" id="IPR000276">
    <property type="entry name" value="GPCR_Rhodpsn"/>
</dbReference>
<keyword evidence="4 12" id="KW-0812">Transmembrane</keyword>
<feature type="transmembrane region" description="Helical" evidence="12">
    <location>
        <begin position="154"/>
        <end position="173"/>
    </location>
</feature>
<dbReference type="PRINTS" id="PR00245">
    <property type="entry name" value="OLFACTORYR"/>
</dbReference>
<dbReference type="Pfam" id="PF13853">
    <property type="entry name" value="7tm_4"/>
    <property type="match status" value="1"/>
</dbReference>
<evidence type="ECO:0000256" key="5">
    <source>
        <dbReference type="ARBA" id="ARBA00022725"/>
    </source>
</evidence>
<dbReference type="AlphaFoldDB" id="A0A8C2UKV1"/>
<keyword evidence="3" id="KW-0716">Sensory transduction</keyword>
<dbReference type="GO" id="GO:0004930">
    <property type="term" value="F:G protein-coupled receptor activity"/>
    <property type="evidence" value="ECO:0007669"/>
    <property type="project" value="UniProtKB-KW"/>
</dbReference>
<keyword evidence="9" id="KW-0675">Receptor</keyword>
<dbReference type="GeneTree" id="ENSGT01140000282496"/>
<feature type="transmembrane region" description="Helical" evidence="12">
    <location>
        <begin position="94"/>
        <end position="117"/>
    </location>
</feature>
<evidence type="ECO:0000256" key="7">
    <source>
        <dbReference type="ARBA" id="ARBA00023040"/>
    </source>
</evidence>
<dbReference type="InterPro" id="IPR000725">
    <property type="entry name" value="Olfact_rcpt"/>
</dbReference>
<evidence type="ECO:0000256" key="10">
    <source>
        <dbReference type="ARBA" id="ARBA00023224"/>
    </source>
</evidence>
<evidence type="ECO:0000256" key="1">
    <source>
        <dbReference type="ARBA" id="ARBA00004651"/>
    </source>
</evidence>
<keyword evidence="10" id="KW-0807">Transducer</keyword>
<evidence type="ECO:0000313" key="15">
    <source>
        <dbReference type="Proteomes" id="UP000694398"/>
    </source>
</evidence>
<evidence type="ECO:0000313" key="14">
    <source>
        <dbReference type="Ensembl" id="ENSCLAP00000001556.1"/>
    </source>
</evidence>